<name>Q7NMT9_GLOVI</name>
<dbReference type="Proteomes" id="UP000000557">
    <property type="component" value="Chromosome"/>
</dbReference>
<evidence type="ECO:0000313" key="3">
    <source>
        <dbReference type="Proteomes" id="UP000000557"/>
    </source>
</evidence>
<dbReference type="RefSeq" id="WP_011140678.1">
    <property type="nucleotide sequence ID" value="NC_005125.1"/>
</dbReference>
<dbReference type="KEGG" id="gvi:glr0676"/>
<dbReference type="OrthoDB" id="9847363at2"/>
<accession>Q7NMT9</accession>
<dbReference type="InParanoid" id="Q7NMT9"/>
<dbReference type="EnsemblBacteria" id="BAC88617">
    <property type="protein sequence ID" value="BAC88617"/>
    <property type="gene ID" value="BAC88617"/>
</dbReference>
<keyword evidence="3" id="KW-1185">Reference proteome</keyword>
<feature type="region of interest" description="Disordered" evidence="1">
    <location>
        <begin position="1"/>
        <end position="40"/>
    </location>
</feature>
<gene>
    <name evidence="2" type="ordered locus">glr0676</name>
</gene>
<reference evidence="2 3" key="1">
    <citation type="journal article" date="2003" name="DNA Res.">
        <title>Complete genome structure of Gloeobacter violaceus PCC 7421, a cyanobacterium that lacks thylakoids.</title>
        <authorList>
            <person name="Nakamura Y."/>
            <person name="Kaneko T."/>
            <person name="Sato S."/>
            <person name="Mimuro M."/>
            <person name="Miyashita H."/>
            <person name="Tsuchiya T."/>
            <person name="Sasamoto S."/>
            <person name="Watanabe A."/>
            <person name="Kawashima K."/>
            <person name="Kishida Y."/>
            <person name="Kiyokawa C."/>
            <person name="Kohara M."/>
            <person name="Matsumoto M."/>
            <person name="Matsuno A."/>
            <person name="Nakazaki N."/>
            <person name="Shimpo S."/>
            <person name="Takeuchi C."/>
            <person name="Yamada M."/>
            <person name="Tabata S."/>
        </authorList>
    </citation>
    <scope>NUCLEOTIDE SEQUENCE [LARGE SCALE GENOMIC DNA]</scope>
    <source>
        <strain evidence="3">ATCC 29082 / PCC 7421</strain>
    </source>
</reference>
<sequence length="113" mass="12073">MTFSEPPKPEQKEVANPAQEIQSQGEDLGYQLTPESLNTQPTPEDLLQAAAAYAQAAMGSGCDIRGFRQVSDSPETWEATVSNAGKTGVLVAKRVPGGYDLKVKSDTVQGIYD</sequence>
<evidence type="ECO:0000313" key="2">
    <source>
        <dbReference type="EMBL" id="BAC88617.1"/>
    </source>
</evidence>
<dbReference type="AlphaFoldDB" id="Q7NMT9"/>
<protein>
    <submittedName>
        <fullName evidence="2">Glr0676 protein</fullName>
    </submittedName>
</protein>
<proteinExistence type="predicted"/>
<dbReference type="STRING" id="251221.gene:10758152"/>
<organism evidence="2 3">
    <name type="scientific">Gloeobacter violaceus (strain ATCC 29082 / PCC 7421)</name>
    <dbReference type="NCBI Taxonomy" id="251221"/>
    <lineage>
        <taxon>Bacteria</taxon>
        <taxon>Bacillati</taxon>
        <taxon>Cyanobacteriota</taxon>
        <taxon>Cyanophyceae</taxon>
        <taxon>Gloeobacterales</taxon>
        <taxon>Gloeobacteraceae</taxon>
        <taxon>Gloeobacter</taxon>
    </lineage>
</organism>
<dbReference type="HOGENOM" id="CLU_2129894_0_0_3"/>
<dbReference type="EMBL" id="BA000045">
    <property type="protein sequence ID" value="BAC88617.1"/>
    <property type="molecule type" value="Genomic_DNA"/>
</dbReference>
<evidence type="ECO:0000256" key="1">
    <source>
        <dbReference type="SAM" id="MobiDB-lite"/>
    </source>
</evidence>
<reference evidence="2 3" key="2">
    <citation type="journal article" date="2003" name="DNA Res.">
        <title>Complete genome structure of Gloeobacter violaceus PCC 7421, a cyanobacterium that lacks thylakoids (supplement).</title>
        <authorList>
            <person name="Nakamura Y."/>
            <person name="Kaneko T."/>
            <person name="Sato S."/>
            <person name="Mimuro M."/>
            <person name="Miyashita H."/>
            <person name="Tsuchiya T."/>
            <person name="Sasamoto S."/>
            <person name="Watanabe A."/>
            <person name="Kawashima K."/>
            <person name="Kishida Y."/>
            <person name="Kiyokawa C."/>
            <person name="Kohara M."/>
            <person name="Matsumoto M."/>
            <person name="Matsuno A."/>
            <person name="Nakazaki N."/>
            <person name="Shimpo S."/>
            <person name="Takeuchi C."/>
            <person name="Yamada M."/>
            <person name="Tabata S."/>
        </authorList>
    </citation>
    <scope>NUCLEOTIDE SEQUENCE [LARGE SCALE GENOMIC DNA]</scope>
    <source>
        <strain evidence="3">ATCC 29082 / PCC 7421</strain>
    </source>
</reference>